<dbReference type="AlphaFoldDB" id="A0A0A6P8Z0"/>
<dbReference type="SUPFAM" id="SSF53067">
    <property type="entry name" value="Actin-like ATPase domain"/>
    <property type="match status" value="2"/>
</dbReference>
<evidence type="ECO:0000256" key="4">
    <source>
        <dbReference type="ARBA" id="ARBA00023186"/>
    </source>
</evidence>
<dbReference type="FunFam" id="3.90.640.10:FF:000003">
    <property type="entry name" value="Molecular chaperone DnaK"/>
    <property type="match status" value="1"/>
</dbReference>
<keyword evidence="7" id="KW-1185">Reference proteome</keyword>
<dbReference type="FunFam" id="3.30.420.40:FF:000071">
    <property type="entry name" value="Molecular chaperone DnaK"/>
    <property type="match status" value="1"/>
</dbReference>
<dbReference type="PROSITE" id="PS00297">
    <property type="entry name" value="HSP70_1"/>
    <property type="match status" value="1"/>
</dbReference>
<dbReference type="Gene3D" id="3.30.420.40">
    <property type="match status" value="2"/>
</dbReference>
<dbReference type="GO" id="GO:0005524">
    <property type="term" value="F:ATP binding"/>
    <property type="evidence" value="ECO:0007669"/>
    <property type="project" value="UniProtKB-KW"/>
</dbReference>
<protein>
    <submittedName>
        <fullName evidence="6">Heat shock protein Hsp70</fullName>
    </submittedName>
</protein>
<keyword evidence="3 5" id="KW-0067">ATP-binding</keyword>
<dbReference type="SUPFAM" id="SSF100920">
    <property type="entry name" value="Heat shock protein 70kD (HSP70), peptide-binding domain"/>
    <property type="match status" value="1"/>
</dbReference>
<evidence type="ECO:0000256" key="1">
    <source>
        <dbReference type="ARBA" id="ARBA00007381"/>
    </source>
</evidence>
<dbReference type="Gene3D" id="2.60.34.10">
    <property type="entry name" value="Substrate Binding Domain Of DNAk, Chain A, domain 1"/>
    <property type="match status" value="1"/>
</dbReference>
<evidence type="ECO:0000256" key="3">
    <source>
        <dbReference type="ARBA" id="ARBA00022840"/>
    </source>
</evidence>
<gene>
    <name evidence="6" type="ORF">PN36_09775</name>
</gene>
<organism evidence="6 7">
    <name type="scientific">Candidatus Thiomargarita nelsonii</name>
    <dbReference type="NCBI Taxonomy" id="1003181"/>
    <lineage>
        <taxon>Bacteria</taxon>
        <taxon>Pseudomonadati</taxon>
        <taxon>Pseudomonadota</taxon>
        <taxon>Gammaproteobacteria</taxon>
        <taxon>Thiotrichales</taxon>
        <taxon>Thiotrichaceae</taxon>
        <taxon>Thiomargarita</taxon>
    </lineage>
</organism>
<keyword evidence="6" id="KW-0346">Stress response</keyword>
<evidence type="ECO:0000256" key="2">
    <source>
        <dbReference type="ARBA" id="ARBA00022741"/>
    </source>
</evidence>
<dbReference type="Gene3D" id="3.90.640.10">
    <property type="entry name" value="Actin, Chain A, domain 4"/>
    <property type="match status" value="1"/>
</dbReference>
<keyword evidence="2 5" id="KW-0547">Nucleotide-binding</keyword>
<dbReference type="PRINTS" id="PR00301">
    <property type="entry name" value="HEATSHOCK70"/>
</dbReference>
<dbReference type="Proteomes" id="UP000030428">
    <property type="component" value="Unassembled WGS sequence"/>
</dbReference>
<comment type="similarity">
    <text evidence="1 5">Belongs to the heat shock protein 70 family.</text>
</comment>
<dbReference type="InterPro" id="IPR018181">
    <property type="entry name" value="Heat_shock_70_CS"/>
</dbReference>
<dbReference type="InterPro" id="IPR043129">
    <property type="entry name" value="ATPase_NBD"/>
</dbReference>
<reference evidence="6 7" key="1">
    <citation type="journal article" date="2016" name="Front. Microbiol.">
        <title>Single-Cell (Meta-)Genomics of a Dimorphic Candidatus Thiomargarita nelsonii Reveals Genomic Plasticity.</title>
        <authorList>
            <person name="Flood B.E."/>
            <person name="Fliss P."/>
            <person name="Jones D.S."/>
            <person name="Dick G.J."/>
            <person name="Jain S."/>
            <person name="Kaster A.K."/>
            <person name="Winkel M."/>
            <person name="Mussmann M."/>
            <person name="Bailey J."/>
        </authorList>
    </citation>
    <scope>NUCLEOTIDE SEQUENCE [LARGE SCALE GENOMIC DNA]</scope>
    <source>
        <strain evidence="6">Hydrate Ridge</strain>
    </source>
</reference>
<name>A0A0A6P8Z0_9GAMM</name>
<accession>A0A0A6P8Z0</accession>
<sequence>MSDIIVGIDLGTTNSEIAIVEDGKVTLIEEAGRKIIPSFVGISENNEVLVGEAAKNQYVLYPERTVKSIKRLMGEETKVEMAEQAYTPQEISAIILKRLKGIAESYLKQPVEKAVITVPAYFSDAQRQATREAGEIAGLDVVRMINEPTAAALSYEADQKAHKRILVYDLGGGTFDVSVVSIEDDVVEVLASHGNNKLGGDDFDQKIIDHIVKYIKENSKVNIQASRKAMARINRAAEEAKRALSDQPFVTIEEEYLDEHEGVPLHLSLELARLDYEELIIDYIDETLEAVHIALNGANLTASDIDEILLVGGSTRTPIVSDRLAEEFNLQPRLDVDPDLCVASGAAIQAAMIAGTDVSASAVLVDITPYTYGTSAIGELHGDWYPHKYVPIIHKNSALPLTKSEVFYTMRDNQEAVEVKIFQGEKHDALDNIQIGEFLVEGLSRVPQGNPILLSLDLDLDGILHVSAKEKNTGLEKYIVIDNVISRFEEAEMEAAKERIQEIFGEERTVVVDKEADAHHAVVQARALIEKAQRMLEDASPEDREDMVNVIEVISDVIVNEDFAALKEPMDQLSDILYYLET</sequence>
<proteinExistence type="inferred from homology"/>
<dbReference type="Pfam" id="PF00012">
    <property type="entry name" value="HSP70"/>
    <property type="match status" value="1"/>
</dbReference>
<dbReference type="GO" id="GO:0140662">
    <property type="term" value="F:ATP-dependent protein folding chaperone"/>
    <property type="evidence" value="ECO:0007669"/>
    <property type="project" value="InterPro"/>
</dbReference>
<dbReference type="PROSITE" id="PS00329">
    <property type="entry name" value="HSP70_2"/>
    <property type="match status" value="1"/>
</dbReference>
<dbReference type="PANTHER" id="PTHR19375">
    <property type="entry name" value="HEAT SHOCK PROTEIN 70KDA"/>
    <property type="match status" value="1"/>
</dbReference>
<comment type="caution">
    <text evidence="6">The sequence shown here is derived from an EMBL/GenBank/DDBJ whole genome shotgun (WGS) entry which is preliminary data.</text>
</comment>
<dbReference type="InterPro" id="IPR013126">
    <property type="entry name" value="Hsp_70_fam"/>
</dbReference>
<evidence type="ECO:0000313" key="6">
    <source>
        <dbReference type="EMBL" id="KHD07198.1"/>
    </source>
</evidence>
<keyword evidence="4" id="KW-0143">Chaperone</keyword>
<evidence type="ECO:0000256" key="5">
    <source>
        <dbReference type="RuleBase" id="RU003322"/>
    </source>
</evidence>
<dbReference type="InterPro" id="IPR029047">
    <property type="entry name" value="HSP70_peptide-bd_sf"/>
</dbReference>
<dbReference type="EMBL" id="JSZA02000029">
    <property type="protein sequence ID" value="KHD07198.1"/>
    <property type="molecule type" value="Genomic_DNA"/>
</dbReference>
<evidence type="ECO:0000313" key="7">
    <source>
        <dbReference type="Proteomes" id="UP000030428"/>
    </source>
</evidence>